<accession>A0A9Q5YIW6</accession>
<keyword evidence="2 11" id="KW-1003">Cell membrane</keyword>
<dbReference type="PANTHER" id="PTHR30474">
    <property type="entry name" value="CELL CYCLE PROTEIN"/>
    <property type="match status" value="1"/>
</dbReference>
<feature type="transmembrane region" description="Helical" evidence="11">
    <location>
        <begin position="172"/>
        <end position="189"/>
    </location>
</feature>
<dbReference type="EC" id="2.4.99.28" evidence="11"/>
<evidence type="ECO:0000256" key="3">
    <source>
        <dbReference type="ARBA" id="ARBA00022676"/>
    </source>
</evidence>
<keyword evidence="13" id="KW-1185">Reference proteome</keyword>
<dbReference type="GO" id="GO:0051301">
    <property type="term" value="P:cell division"/>
    <property type="evidence" value="ECO:0007669"/>
    <property type="project" value="InterPro"/>
</dbReference>
<dbReference type="GO" id="GO:0015648">
    <property type="term" value="F:lipid-linked peptidoglycan transporter activity"/>
    <property type="evidence" value="ECO:0007669"/>
    <property type="project" value="TreeGrafter"/>
</dbReference>
<dbReference type="GO" id="GO:0032153">
    <property type="term" value="C:cell division site"/>
    <property type="evidence" value="ECO:0007669"/>
    <property type="project" value="TreeGrafter"/>
</dbReference>
<feature type="transmembrane region" description="Helical" evidence="11">
    <location>
        <begin position="349"/>
        <end position="370"/>
    </location>
</feature>
<keyword evidence="6 11" id="KW-0133">Cell shape</keyword>
<dbReference type="GO" id="GO:0009252">
    <property type="term" value="P:peptidoglycan biosynthetic process"/>
    <property type="evidence" value="ECO:0007669"/>
    <property type="project" value="UniProtKB-UniRule"/>
</dbReference>
<keyword evidence="9 11" id="KW-0472">Membrane</keyword>
<feature type="transmembrane region" description="Helical" evidence="11">
    <location>
        <begin position="283"/>
        <end position="304"/>
    </location>
</feature>
<evidence type="ECO:0000256" key="9">
    <source>
        <dbReference type="ARBA" id="ARBA00023136"/>
    </source>
</evidence>
<dbReference type="HAMAP" id="MF_02079">
    <property type="entry name" value="PGT_RodA"/>
    <property type="match status" value="1"/>
</dbReference>
<protein>
    <recommendedName>
        <fullName evidence="11">Peptidoglycan glycosyltransferase MrdB</fullName>
        <shortName evidence="11">PGT</shortName>
        <ecNumber evidence="11">2.4.99.28</ecNumber>
    </recommendedName>
    <alternativeName>
        <fullName evidence="11">Cell elongation protein RodA</fullName>
    </alternativeName>
    <alternativeName>
        <fullName evidence="11">Cell wall polymerase</fullName>
    </alternativeName>
    <alternativeName>
        <fullName evidence="11">Peptidoglycan polymerase</fullName>
        <shortName evidence="11">PG polymerase</shortName>
    </alternativeName>
</protein>
<keyword evidence="4 11" id="KW-0808">Transferase</keyword>
<dbReference type="InterPro" id="IPR001182">
    <property type="entry name" value="FtsW/RodA"/>
</dbReference>
<keyword evidence="7 11" id="KW-0573">Peptidoglycan synthesis</keyword>
<dbReference type="PANTHER" id="PTHR30474:SF1">
    <property type="entry name" value="PEPTIDOGLYCAN GLYCOSYLTRANSFERASE MRDB"/>
    <property type="match status" value="1"/>
</dbReference>
<keyword evidence="5 11" id="KW-0812">Transmembrane</keyword>
<proteinExistence type="inferred from homology"/>
<evidence type="ECO:0000256" key="8">
    <source>
        <dbReference type="ARBA" id="ARBA00022989"/>
    </source>
</evidence>
<evidence type="ECO:0000256" key="1">
    <source>
        <dbReference type="ARBA" id="ARBA00004141"/>
    </source>
</evidence>
<keyword evidence="10 11" id="KW-0961">Cell wall biogenesis/degradation</keyword>
<dbReference type="Pfam" id="PF01098">
    <property type="entry name" value="FTSW_RODA_SPOVE"/>
    <property type="match status" value="1"/>
</dbReference>
<evidence type="ECO:0000256" key="6">
    <source>
        <dbReference type="ARBA" id="ARBA00022960"/>
    </source>
</evidence>
<evidence type="ECO:0000313" key="12">
    <source>
        <dbReference type="EMBL" id="QGO07174.1"/>
    </source>
</evidence>
<gene>
    <name evidence="11 12" type="primary">mrdB</name>
    <name evidence="11" type="synonym">rodA</name>
    <name evidence="12" type="ORF">Psal009_03113</name>
</gene>
<feature type="transmembrane region" description="Helical" evidence="11">
    <location>
        <begin position="119"/>
        <end position="140"/>
    </location>
</feature>
<evidence type="ECO:0000256" key="10">
    <source>
        <dbReference type="ARBA" id="ARBA00023316"/>
    </source>
</evidence>
<feature type="transmembrane region" description="Helical" evidence="11">
    <location>
        <begin position="196"/>
        <end position="214"/>
    </location>
</feature>
<dbReference type="GeneID" id="66739762"/>
<keyword evidence="3 11" id="KW-0328">Glycosyltransferase</keyword>
<dbReference type="InterPro" id="IPR018365">
    <property type="entry name" value="Cell_cycle_FtsW-rel_CS"/>
</dbReference>
<evidence type="ECO:0000256" key="11">
    <source>
        <dbReference type="HAMAP-Rule" id="MF_02079"/>
    </source>
</evidence>
<comment type="similarity">
    <text evidence="11">Belongs to the SEDS family. MrdB/RodA subfamily.</text>
</comment>
<evidence type="ECO:0000313" key="13">
    <source>
        <dbReference type="Proteomes" id="UP000422232"/>
    </source>
</evidence>
<dbReference type="RefSeq" id="WP_016210377.1">
    <property type="nucleotide sequence ID" value="NZ_CP012413.1"/>
</dbReference>
<evidence type="ECO:0000256" key="2">
    <source>
        <dbReference type="ARBA" id="ARBA00022475"/>
    </source>
</evidence>
<dbReference type="GO" id="GO:0005886">
    <property type="term" value="C:plasma membrane"/>
    <property type="evidence" value="ECO:0007669"/>
    <property type="project" value="UniProtKB-SubCell"/>
</dbReference>
<name>A0A9Q5YIW6_PISSA</name>
<evidence type="ECO:0000256" key="5">
    <source>
        <dbReference type="ARBA" id="ARBA00022692"/>
    </source>
</evidence>
<sequence>MIAIIRRLLFGSAEGQMQSKPLMQRVHLDSTLVILLLLLAACGCALLYSASGQSVVLLKHQGVRLTAAFAAMIVLAQIPPCYYQRWASWLYCFGVVLLAAVLLFGHISNGAQRWLDLGFFQFQPAELMKIALPIALAAFLSEREPPLPLGFILIALTILLIPFSLIIKQPDLGTALLIGASGFFVIFLAGISWRWLLLILGGIGICAPVIWQFLHAYQKKRILTLLHPESDPLGSGYHIIQSKIAIGSGGFTGKGLLQGTQSNLEFLPERTTDFIFSVLGEEVGFVGVAILLILYFLIIVRGCFIALNAEDQFSRLLAGSLVLTFFTYVFVNIGMVSGLLPVVGVPLPLISYGGSSMVTLMAGFGILMSIQTHKKSVV</sequence>
<dbReference type="NCBIfam" id="TIGR02210">
    <property type="entry name" value="rodA_shape"/>
    <property type="match status" value="1"/>
</dbReference>
<dbReference type="InterPro" id="IPR011923">
    <property type="entry name" value="RodA/MrdB"/>
</dbReference>
<reference evidence="12 13" key="1">
    <citation type="submission" date="2019-04" db="EMBL/GenBank/DDBJ databases">
        <title>Complete genome sequencing of Piscirickettsia salmonis strain Psal-009.</title>
        <authorList>
            <person name="Schober I."/>
            <person name="Bunk B."/>
            <person name="Sproer C."/>
            <person name="Carril G.P."/>
            <person name="Riedel T."/>
            <person name="Flores-Herrera P.A."/>
            <person name="Nourdin-Galindo G."/>
            <person name="Marshall S.H."/>
            <person name="Overmann J."/>
        </authorList>
    </citation>
    <scope>NUCLEOTIDE SEQUENCE [LARGE SCALE GENOMIC DNA]</scope>
    <source>
        <strain evidence="12 13">Psal-009</strain>
    </source>
</reference>
<dbReference type="Proteomes" id="UP000422232">
    <property type="component" value="Chromosome"/>
</dbReference>
<keyword evidence="11" id="KW-0997">Cell inner membrane</keyword>
<dbReference type="PROSITE" id="PS00428">
    <property type="entry name" value="FTSW_RODA_SPOVE"/>
    <property type="match status" value="1"/>
</dbReference>
<feature type="transmembrane region" description="Helical" evidence="11">
    <location>
        <begin position="147"/>
        <end position="166"/>
    </location>
</feature>
<keyword evidence="8 11" id="KW-1133">Transmembrane helix</keyword>
<feature type="transmembrane region" description="Helical" evidence="11">
    <location>
        <begin position="62"/>
        <end position="82"/>
    </location>
</feature>
<comment type="subcellular location">
    <subcellularLocation>
        <location evidence="11">Cell inner membrane</location>
        <topology evidence="11">Multi-pass membrane protein</topology>
    </subcellularLocation>
    <subcellularLocation>
        <location evidence="1">Membrane</location>
        <topology evidence="1">Multi-pass membrane protein</topology>
    </subcellularLocation>
</comment>
<feature type="transmembrane region" description="Helical" evidence="11">
    <location>
        <begin position="316"/>
        <end position="343"/>
    </location>
</feature>
<evidence type="ECO:0000256" key="4">
    <source>
        <dbReference type="ARBA" id="ARBA00022679"/>
    </source>
</evidence>
<dbReference type="AlphaFoldDB" id="A0A9Q5YIW6"/>
<comment type="pathway">
    <text evidence="11">Cell wall biogenesis; peptidoglycan biosynthesis.</text>
</comment>
<comment type="function">
    <text evidence="11">Peptidoglycan polymerase that is essential for cell wall elongation.</text>
</comment>
<dbReference type="EMBL" id="CP038908">
    <property type="protein sequence ID" value="QGO07174.1"/>
    <property type="molecule type" value="Genomic_DNA"/>
</dbReference>
<dbReference type="GO" id="GO:0008360">
    <property type="term" value="P:regulation of cell shape"/>
    <property type="evidence" value="ECO:0007669"/>
    <property type="project" value="UniProtKB-KW"/>
</dbReference>
<evidence type="ECO:0000256" key="7">
    <source>
        <dbReference type="ARBA" id="ARBA00022984"/>
    </source>
</evidence>
<comment type="catalytic activity">
    <reaction evidence="11">
        <text>[GlcNAc-(1-&gt;4)-Mur2Ac(oyl-L-Ala-gamma-D-Glu-L-Lys-D-Ala-D-Ala)](n)-di-trans,octa-cis-undecaprenyl diphosphate + beta-D-GlcNAc-(1-&gt;4)-Mur2Ac(oyl-L-Ala-gamma-D-Glu-L-Lys-D-Ala-D-Ala)-di-trans,octa-cis-undecaprenyl diphosphate = [GlcNAc-(1-&gt;4)-Mur2Ac(oyl-L-Ala-gamma-D-Glu-L-Lys-D-Ala-D-Ala)](n+1)-di-trans,octa-cis-undecaprenyl diphosphate + di-trans,octa-cis-undecaprenyl diphosphate + H(+)</text>
        <dbReference type="Rhea" id="RHEA:23708"/>
        <dbReference type="Rhea" id="RHEA-COMP:9602"/>
        <dbReference type="Rhea" id="RHEA-COMP:9603"/>
        <dbReference type="ChEBI" id="CHEBI:15378"/>
        <dbReference type="ChEBI" id="CHEBI:58405"/>
        <dbReference type="ChEBI" id="CHEBI:60033"/>
        <dbReference type="ChEBI" id="CHEBI:78435"/>
        <dbReference type="EC" id="2.4.99.28"/>
    </reaction>
</comment>
<organism evidence="12 13">
    <name type="scientific">Piscirickettsia salmonis</name>
    <dbReference type="NCBI Taxonomy" id="1238"/>
    <lineage>
        <taxon>Bacteria</taxon>
        <taxon>Pseudomonadati</taxon>
        <taxon>Pseudomonadota</taxon>
        <taxon>Gammaproteobacteria</taxon>
        <taxon>Thiotrichales</taxon>
        <taxon>Piscirickettsiaceae</taxon>
        <taxon>Piscirickettsia</taxon>
    </lineage>
</organism>
<feature type="transmembrane region" description="Helical" evidence="11">
    <location>
        <begin position="89"/>
        <end position="107"/>
    </location>
</feature>
<dbReference type="GO" id="GO:0071555">
    <property type="term" value="P:cell wall organization"/>
    <property type="evidence" value="ECO:0007669"/>
    <property type="project" value="UniProtKB-KW"/>
</dbReference>
<dbReference type="GO" id="GO:0008955">
    <property type="term" value="F:peptidoglycan glycosyltransferase activity"/>
    <property type="evidence" value="ECO:0007669"/>
    <property type="project" value="UniProtKB-UniRule"/>
</dbReference>